<dbReference type="AlphaFoldDB" id="A0AAN8KG83"/>
<accession>A0AAN8KG83</accession>
<reference evidence="2 3" key="1">
    <citation type="submission" date="2021-04" db="EMBL/GenBank/DDBJ databases">
        <authorList>
            <person name="De Guttry C."/>
            <person name="Zahm M."/>
            <person name="Klopp C."/>
            <person name="Cabau C."/>
            <person name="Louis A."/>
            <person name="Berthelot C."/>
            <person name="Parey E."/>
            <person name="Roest Crollius H."/>
            <person name="Montfort J."/>
            <person name="Robinson-Rechavi M."/>
            <person name="Bucao C."/>
            <person name="Bouchez O."/>
            <person name="Gislard M."/>
            <person name="Lluch J."/>
            <person name="Milhes M."/>
            <person name="Lampietro C."/>
            <person name="Lopez Roques C."/>
            <person name="Donnadieu C."/>
            <person name="Braasch I."/>
            <person name="Desvignes T."/>
            <person name="Postlethwait J."/>
            <person name="Bobe J."/>
            <person name="Wedekind C."/>
            <person name="Guiguen Y."/>
        </authorList>
    </citation>
    <scope>NUCLEOTIDE SEQUENCE [LARGE SCALE GENOMIC DNA]</scope>
    <source>
        <strain evidence="2">Cs_M1</strain>
        <tissue evidence="2">Blood</tissue>
    </source>
</reference>
<proteinExistence type="predicted"/>
<protein>
    <submittedName>
        <fullName evidence="2">Uncharacterized protein</fullName>
    </submittedName>
</protein>
<name>A0AAN8KG83_9TELE</name>
<comment type="caution">
    <text evidence="2">The sequence shown here is derived from an EMBL/GenBank/DDBJ whole genome shotgun (WGS) entry which is preliminary data.</text>
</comment>
<organism evidence="2 3">
    <name type="scientific">Coregonus suidteri</name>
    <dbReference type="NCBI Taxonomy" id="861788"/>
    <lineage>
        <taxon>Eukaryota</taxon>
        <taxon>Metazoa</taxon>
        <taxon>Chordata</taxon>
        <taxon>Craniata</taxon>
        <taxon>Vertebrata</taxon>
        <taxon>Euteleostomi</taxon>
        <taxon>Actinopterygii</taxon>
        <taxon>Neopterygii</taxon>
        <taxon>Teleostei</taxon>
        <taxon>Protacanthopterygii</taxon>
        <taxon>Salmoniformes</taxon>
        <taxon>Salmonidae</taxon>
        <taxon>Coregoninae</taxon>
        <taxon>Coregonus</taxon>
    </lineage>
</organism>
<sequence length="62" mass="6132">MTSLPPPSSPIKRTTGPSNTIIHQSQCPEHADPPDALSEGAAAPGCPDVAGEEAAGGVRQAG</sequence>
<dbReference type="Proteomes" id="UP001356427">
    <property type="component" value="Unassembled WGS sequence"/>
</dbReference>
<feature type="compositionally biased region" description="Polar residues" evidence="1">
    <location>
        <begin position="11"/>
        <end position="27"/>
    </location>
</feature>
<evidence type="ECO:0000313" key="2">
    <source>
        <dbReference type="EMBL" id="KAK6294159.1"/>
    </source>
</evidence>
<evidence type="ECO:0000313" key="3">
    <source>
        <dbReference type="Proteomes" id="UP001356427"/>
    </source>
</evidence>
<keyword evidence="3" id="KW-1185">Reference proteome</keyword>
<evidence type="ECO:0000256" key="1">
    <source>
        <dbReference type="SAM" id="MobiDB-lite"/>
    </source>
</evidence>
<feature type="region of interest" description="Disordered" evidence="1">
    <location>
        <begin position="1"/>
        <end position="62"/>
    </location>
</feature>
<dbReference type="EMBL" id="JAGTTL010000035">
    <property type="protein sequence ID" value="KAK6294159.1"/>
    <property type="molecule type" value="Genomic_DNA"/>
</dbReference>
<gene>
    <name evidence="2" type="ORF">J4Q44_G00349890</name>
</gene>